<dbReference type="SMART" id="SM00591">
    <property type="entry name" value="RWD"/>
    <property type="match status" value="1"/>
</dbReference>
<dbReference type="SUPFAM" id="SSF54495">
    <property type="entry name" value="UBC-like"/>
    <property type="match status" value="1"/>
</dbReference>
<keyword evidence="2" id="KW-0862">Zinc</keyword>
<dbReference type="InterPro" id="IPR016135">
    <property type="entry name" value="UBQ-conjugating_enzyme/RWD"/>
</dbReference>
<dbReference type="Proteomes" id="UP000321570">
    <property type="component" value="Unassembled WGS sequence"/>
</dbReference>
<dbReference type="InterPro" id="IPR013083">
    <property type="entry name" value="Znf_RING/FYVE/PHD"/>
</dbReference>
<dbReference type="Pfam" id="PF17123">
    <property type="entry name" value="zf-RING_11"/>
    <property type="match status" value="1"/>
</dbReference>
<evidence type="ECO:0008006" key="8">
    <source>
        <dbReference type="Google" id="ProtNLM"/>
    </source>
</evidence>
<dbReference type="PANTHER" id="PTHR13198:SF4">
    <property type="entry name" value="E3 UBIQUITIN-PROTEIN LIGASE RNF25"/>
    <property type="match status" value="1"/>
</dbReference>
<evidence type="ECO:0000256" key="1">
    <source>
        <dbReference type="ARBA" id="ARBA00022771"/>
    </source>
</evidence>
<dbReference type="Pfam" id="PF05773">
    <property type="entry name" value="RWD"/>
    <property type="match status" value="1"/>
</dbReference>
<dbReference type="GO" id="GO:0061630">
    <property type="term" value="F:ubiquitin protein ligase activity"/>
    <property type="evidence" value="ECO:0007669"/>
    <property type="project" value="InterPro"/>
</dbReference>
<name>A0A564YKA2_HYMDI</name>
<evidence type="ECO:0000256" key="2">
    <source>
        <dbReference type="ARBA" id="ARBA00022833"/>
    </source>
</evidence>
<feature type="domain" description="RING-type" evidence="4">
    <location>
        <begin position="127"/>
        <end position="180"/>
    </location>
</feature>
<organism evidence="6 7">
    <name type="scientific">Hymenolepis diminuta</name>
    <name type="common">Rat tapeworm</name>
    <dbReference type="NCBI Taxonomy" id="6216"/>
    <lineage>
        <taxon>Eukaryota</taxon>
        <taxon>Metazoa</taxon>
        <taxon>Spiralia</taxon>
        <taxon>Lophotrochozoa</taxon>
        <taxon>Platyhelminthes</taxon>
        <taxon>Cestoda</taxon>
        <taxon>Eucestoda</taxon>
        <taxon>Cyclophyllidea</taxon>
        <taxon>Hymenolepididae</taxon>
        <taxon>Hymenolepis</taxon>
    </lineage>
</organism>
<gene>
    <name evidence="6" type="ORF">WMSIL1_LOCUS7222</name>
</gene>
<dbReference type="Gene3D" id="3.30.40.10">
    <property type="entry name" value="Zinc/RING finger domain, C3HC4 (zinc finger)"/>
    <property type="match status" value="1"/>
</dbReference>
<proteinExistence type="predicted"/>
<dbReference type="PANTHER" id="PTHR13198">
    <property type="entry name" value="RING FINGER PROTEIN 25"/>
    <property type="match status" value="1"/>
</dbReference>
<dbReference type="GO" id="GO:0016567">
    <property type="term" value="P:protein ubiquitination"/>
    <property type="evidence" value="ECO:0007669"/>
    <property type="project" value="TreeGrafter"/>
</dbReference>
<dbReference type="SUPFAM" id="SSF57850">
    <property type="entry name" value="RING/U-box"/>
    <property type="match status" value="1"/>
</dbReference>
<dbReference type="InterPro" id="IPR039133">
    <property type="entry name" value="RNF25"/>
</dbReference>
<protein>
    <recommendedName>
        <fullName evidence="8">RWD domain-containing protein</fullName>
    </recommendedName>
</protein>
<keyword evidence="1 3" id="KW-0479">Metal-binding</keyword>
<dbReference type="Gene3D" id="3.10.110.10">
    <property type="entry name" value="Ubiquitin Conjugating Enzyme"/>
    <property type="match status" value="1"/>
</dbReference>
<keyword evidence="1 3" id="KW-0863">Zinc-finger</keyword>
<dbReference type="GO" id="GO:0005634">
    <property type="term" value="C:nucleus"/>
    <property type="evidence" value="ECO:0007669"/>
    <property type="project" value="TreeGrafter"/>
</dbReference>
<keyword evidence="7" id="KW-1185">Reference proteome</keyword>
<sequence>MVTLESIQSTYPNCADELTILKSAFPTETKFDLCNEGVYVNILVTPGVVGGPVNVCFKLRVLISSEYPRISPLVELLDPVGISDSDLSKLESDIKDVLHSSAGEYVIFSLIDFCREFVSSNIPSVDCSICFENFQREEDVNRSFCNHFFHNKCLLDYHNNLLSTYQSELGAILEKNPHCPKEMRPILRFPCPLCKKELPPLVEVPSDCV</sequence>
<dbReference type="SMART" id="SM00184">
    <property type="entry name" value="RING"/>
    <property type="match status" value="1"/>
</dbReference>
<dbReference type="CDD" id="cd23818">
    <property type="entry name" value="RWD_RNF25"/>
    <property type="match status" value="1"/>
</dbReference>
<reference evidence="6 7" key="1">
    <citation type="submission" date="2019-07" db="EMBL/GenBank/DDBJ databases">
        <authorList>
            <person name="Jastrzebski P J."/>
            <person name="Paukszto L."/>
            <person name="Jastrzebski P J."/>
        </authorList>
    </citation>
    <scope>NUCLEOTIDE SEQUENCE [LARGE SCALE GENOMIC DNA]</scope>
    <source>
        <strain evidence="6 7">WMS-il1</strain>
    </source>
</reference>
<dbReference type="AlphaFoldDB" id="A0A564YKA2"/>
<dbReference type="GO" id="GO:0008270">
    <property type="term" value="F:zinc ion binding"/>
    <property type="evidence" value="ECO:0007669"/>
    <property type="project" value="UniProtKB-KW"/>
</dbReference>
<evidence type="ECO:0000313" key="6">
    <source>
        <dbReference type="EMBL" id="VUZ47695.1"/>
    </source>
</evidence>
<dbReference type="PROSITE" id="PS50908">
    <property type="entry name" value="RWD"/>
    <property type="match status" value="1"/>
</dbReference>
<dbReference type="InterPro" id="IPR001841">
    <property type="entry name" value="Znf_RING"/>
</dbReference>
<accession>A0A564YKA2</accession>
<evidence type="ECO:0000313" key="7">
    <source>
        <dbReference type="Proteomes" id="UP000321570"/>
    </source>
</evidence>
<evidence type="ECO:0000259" key="5">
    <source>
        <dbReference type="PROSITE" id="PS50908"/>
    </source>
</evidence>
<dbReference type="InterPro" id="IPR006575">
    <property type="entry name" value="RWD_dom"/>
</dbReference>
<evidence type="ECO:0000256" key="3">
    <source>
        <dbReference type="PROSITE-ProRule" id="PRU00175"/>
    </source>
</evidence>
<feature type="domain" description="RWD" evidence="5">
    <location>
        <begin position="16"/>
        <end position="121"/>
    </location>
</feature>
<evidence type="ECO:0000259" key="4">
    <source>
        <dbReference type="PROSITE" id="PS50089"/>
    </source>
</evidence>
<dbReference type="EMBL" id="CABIJS010000255">
    <property type="protein sequence ID" value="VUZ47695.1"/>
    <property type="molecule type" value="Genomic_DNA"/>
</dbReference>
<dbReference type="PROSITE" id="PS50089">
    <property type="entry name" value="ZF_RING_2"/>
    <property type="match status" value="1"/>
</dbReference>